<protein>
    <recommendedName>
        <fullName evidence="1">F-box associated beta-propeller type 3 domain-containing protein</fullName>
    </recommendedName>
</protein>
<sequence>MSIMSSLNGLVCVRKNSMQPLTSWYDTIIWNPLTGDYKTLSKDISHGMRYELYYSCCDDDYRLLCVTMYKDAFIYSLKSDSWRKVESTSGPPLEYLISSLVLDLWKMDKDGEWTKVVSCCGRLSKREFYLPLHLMKNGNWLVGPKDQKAYAYEVDLAMKTTKEVWRYTPTDDPMKFFWGGKFVETIVSVSR</sequence>
<gene>
    <name evidence="2" type="ORF">OSB04_028564</name>
</gene>
<dbReference type="InterPro" id="IPR017451">
    <property type="entry name" value="F-box-assoc_interact_dom"/>
</dbReference>
<evidence type="ECO:0000313" key="3">
    <source>
        <dbReference type="Proteomes" id="UP001172457"/>
    </source>
</evidence>
<name>A0AA38SND7_9ASTR</name>
<feature type="domain" description="F-box associated beta-propeller type 3" evidence="1">
    <location>
        <begin position="2"/>
        <end position="88"/>
    </location>
</feature>
<dbReference type="InterPro" id="IPR013187">
    <property type="entry name" value="F-box-assoc_dom_typ3"/>
</dbReference>
<organism evidence="2 3">
    <name type="scientific">Centaurea solstitialis</name>
    <name type="common">yellow star-thistle</name>
    <dbReference type="NCBI Taxonomy" id="347529"/>
    <lineage>
        <taxon>Eukaryota</taxon>
        <taxon>Viridiplantae</taxon>
        <taxon>Streptophyta</taxon>
        <taxon>Embryophyta</taxon>
        <taxon>Tracheophyta</taxon>
        <taxon>Spermatophyta</taxon>
        <taxon>Magnoliopsida</taxon>
        <taxon>eudicotyledons</taxon>
        <taxon>Gunneridae</taxon>
        <taxon>Pentapetalae</taxon>
        <taxon>asterids</taxon>
        <taxon>campanulids</taxon>
        <taxon>Asterales</taxon>
        <taxon>Asteraceae</taxon>
        <taxon>Carduoideae</taxon>
        <taxon>Cardueae</taxon>
        <taxon>Centaureinae</taxon>
        <taxon>Centaurea</taxon>
    </lineage>
</organism>
<evidence type="ECO:0000313" key="2">
    <source>
        <dbReference type="EMBL" id="KAJ9542058.1"/>
    </source>
</evidence>
<dbReference type="Proteomes" id="UP001172457">
    <property type="component" value="Chromosome 7"/>
</dbReference>
<dbReference type="Pfam" id="PF08268">
    <property type="entry name" value="FBA_3"/>
    <property type="match status" value="1"/>
</dbReference>
<keyword evidence="3" id="KW-1185">Reference proteome</keyword>
<dbReference type="NCBIfam" id="TIGR01640">
    <property type="entry name" value="F_box_assoc_1"/>
    <property type="match status" value="1"/>
</dbReference>
<reference evidence="2" key="1">
    <citation type="submission" date="2023-03" db="EMBL/GenBank/DDBJ databases">
        <title>Chromosome-scale reference genome and RAD-based genetic map of yellow starthistle (Centaurea solstitialis) reveal putative structural variation and QTLs associated with invader traits.</title>
        <authorList>
            <person name="Reatini B."/>
            <person name="Cang F.A."/>
            <person name="Jiang Q."/>
            <person name="Mckibben M.T.W."/>
            <person name="Barker M.S."/>
            <person name="Rieseberg L.H."/>
            <person name="Dlugosch K.M."/>
        </authorList>
    </citation>
    <scope>NUCLEOTIDE SEQUENCE</scope>
    <source>
        <strain evidence="2">CAN-66</strain>
        <tissue evidence="2">Leaf</tissue>
    </source>
</reference>
<evidence type="ECO:0000259" key="1">
    <source>
        <dbReference type="Pfam" id="PF08268"/>
    </source>
</evidence>
<comment type="caution">
    <text evidence="2">The sequence shown here is derived from an EMBL/GenBank/DDBJ whole genome shotgun (WGS) entry which is preliminary data.</text>
</comment>
<dbReference type="EMBL" id="JARYMX010000007">
    <property type="protein sequence ID" value="KAJ9542058.1"/>
    <property type="molecule type" value="Genomic_DNA"/>
</dbReference>
<accession>A0AA38SND7</accession>
<dbReference type="AlphaFoldDB" id="A0AA38SND7"/>
<proteinExistence type="predicted"/>